<dbReference type="Proteomes" id="UP000663760">
    <property type="component" value="Chromosome 2"/>
</dbReference>
<keyword evidence="4" id="KW-1185">Reference proteome</keyword>
<accession>A0A7I8IGC3</accession>
<evidence type="ECO:0000256" key="1">
    <source>
        <dbReference type="SAM" id="MobiDB-lite"/>
    </source>
</evidence>
<evidence type="ECO:0000313" key="3">
    <source>
        <dbReference type="EMBL" id="CAA7391311.1"/>
    </source>
</evidence>
<sequence>MLQHTCEIKKIVVLPSRRERRRQEAPPRELAKAPFPC</sequence>
<dbReference type="EMBL" id="LR746265">
    <property type="protein sequence ID" value="CAA7391311.1"/>
    <property type="molecule type" value="Genomic_DNA"/>
</dbReference>
<gene>
    <name evidence="2" type="ORF">SI7747_02002452</name>
    <name evidence="3" type="ORF">SI8410_02002638</name>
</gene>
<organism evidence="2">
    <name type="scientific">Spirodela intermedia</name>
    <name type="common">Intermediate duckweed</name>
    <dbReference type="NCBI Taxonomy" id="51605"/>
    <lineage>
        <taxon>Eukaryota</taxon>
        <taxon>Viridiplantae</taxon>
        <taxon>Streptophyta</taxon>
        <taxon>Embryophyta</taxon>
        <taxon>Tracheophyta</taxon>
        <taxon>Spermatophyta</taxon>
        <taxon>Magnoliopsida</taxon>
        <taxon>Liliopsida</taxon>
        <taxon>Araceae</taxon>
        <taxon>Lemnoideae</taxon>
        <taxon>Spirodela</taxon>
    </lineage>
</organism>
<protein>
    <submittedName>
        <fullName evidence="2">Uncharacterized protein</fullName>
    </submittedName>
</protein>
<reference evidence="2" key="1">
    <citation type="submission" date="2019-12" db="EMBL/GenBank/DDBJ databases">
        <authorList>
            <person name="Scholz U."/>
            <person name="Mascher M."/>
            <person name="Fiebig A."/>
        </authorList>
    </citation>
    <scope>NUCLEOTIDE SEQUENCE</scope>
</reference>
<feature type="compositionally biased region" description="Basic and acidic residues" evidence="1">
    <location>
        <begin position="21"/>
        <end position="31"/>
    </location>
</feature>
<proteinExistence type="predicted"/>
<evidence type="ECO:0000313" key="4">
    <source>
        <dbReference type="Proteomes" id="UP000663760"/>
    </source>
</evidence>
<dbReference type="AlphaFoldDB" id="A0A7I8IGC3"/>
<feature type="region of interest" description="Disordered" evidence="1">
    <location>
        <begin position="18"/>
        <end position="37"/>
    </location>
</feature>
<evidence type="ECO:0000313" key="2">
    <source>
        <dbReference type="EMBL" id="CAA2616227.1"/>
    </source>
</evidence>
<dbReference type="EMBL" id="LR743589">
    <property type="protein sequence ID" value="CAA2616227.1"/>
    <property type="molecule type" value="Genomic_DNA"/>
</dbReference>
<name>A0A7I8IGC3_SPIIN</name>